<protein>
    <submittedName>
        <fullName evidence="1">Uncharacterized protein</fullName>
    </submittedName>
</protein>
<reference evidence="1" key="1">
    <citation type="submission" date="2020-02" db="EMBL/GenBank/DDBJ databases">
        <authorList>
            <person name="Meier V. D."/>
        </authorList>
    </citation>
    <scope>NUCLEOTIDE SEQUENCE</scope>
    <source>
        <strain evidence="1">AVDCRST_MAG13</strain>
    </source>
</reference>
<dbReference type="AlphaFoldDB" id="A0A6J4RNF7"/>
<organism evidence="1">
    <name type="scientific">uncultured Solirubrobacteraceae bacterium</name>
    <dbReference type="NCBI Taxonomy" id="1162706"/>
    <lineage>
        <taxon>Bacteria</taxon>
        <taxon>Bacillati</taxon>
        <taxon>Actinomycetota</taxon>
        <taxon>Thermoleophilia</taxon>
        <taxon>Solirubrobacterales</taxon>
        <taxon>Solirubrobacteraceae</taxon>
        <taxon>environmental samples</taxon>
    </lineage>
</organism>
<evidence type="ECO:0000313" key="1">
    <source>
        <dbReference type="EMBL" id="CAA9475352.1"/>
    </source>
</evidence>
<accession>A0A6J4RNF7</accession>
<sequence length="38" mass="4093">MPHAAVPAAELPEYSWPADLMTVSQVATTVLLTPKTVR</sequence>
<dbReference type="EMBL" id="CADCVO010000114">
    <property type="protein sequence ID" value="CAA9475352.1"/>
    <property type="molecule type" value="Genomic_DNA"/>
</dbReference>
<gene>
    <name evidence="1" type="ORF">AVDCRST_MAG13-772</name>
</gene>
<proteinExistence type="predicted"/>
<name>A0A6J4RNF7_9ACTN</name>